<dbReference type="OrthoDB" id="5596051at2759"/>
<proteinExistence type="predicted"/>
<organism evidence="1 2">
    <name type="scientific">Desmophyllum pertusum</name>
    <dbReference type="NCBI Taxonomy" id="174260"/>
    <lineage>
        <taxon>Eukaryota</taxon>
        <taxon>Metazoa</taxon>
        <taxon>Cnidaria</taxon>
        <taxon>Anthozoa</taxon>
        <taxon>Hexacorallia</taxon>
        <taxon>Scleractinia</taxon>
        <taxon>Caryophylliina</taxon>
        <taxon>Caryophylliidae</taxon>
        <taxon>Desmophyllum</taxon>
    </lineage>
</organism>
<protein>
    <submittedName>
        <fullName evidence="1">Uncharacterized protein</fullName>
    </submittedName>
</protein>
<comment type="caution">
    <text evidence="1">The sequence shown here is derived from an EMBL/GenBank/DDBJ whole genome shotgun (WGS) entry which is preliminary data.</text>
</comment>
<sequence length="108" mass="12473">MQTVWVYVTWTKLHWKNFTNGHGLHLKSIKSILLHVVSCQRNFVAFSEQARHSAADHMLTPPKDILTKESLEEVLSEGHEKPVQGWRPIWALRYSVLVKCRGVIKNKG</sequence>
<accession>A0A9X0D630</accession>
<evidence type="ECO:0000313" key="2">
    <source>
        <dbReference type="Proteomes" id="UP001163046"/>
    </source>
</evidence>
<evidence type="ECO:0000313" key="1">
    <source>
        <dbReference type="EMBL" id="KAJ7388185.1"/>
    </source>
</evidence>
<dbReference type="AlphaFoldDB" id="A0A9X0D630"/>
<name>A0A9X0D630_9CNID</name>
<dbReference type="EMBL" id="MU825577">
    <property type="protein sequence ID" value="KAJ7388185.1"/>
    <property type="molecule type" value="Genomic_DNA"/>
</dbReference>
<feature type="non-terminal residue" evidence="1">
    <location>
        <position position="108"/>
    </location>
</feature>
<dbReference type="Proteomes" id="UP001163046">
    <property type="component" value="Unassembled WGS sequence"/>
</dbReference>
<keyword evidence="2" id="KW-1185">Reference proteome</keyword>
<reference evidence="1" key="1">
    <citation type="submission" date="2023-01" db="EMBL/GenBank/DDBJ databases">
        <title>Genome assembly of the deep-sea coral Lophelia pertusa.</title>
        <authorList>
            <person name="Herrera S."/>
            <person name="Cordes E."/>
        </authorList>
    </citation>
    <scope>NUCLEOTIDE SEQUENCE</scope>
    <source>
        <strain evidence="1">USNM1676648</strain>
        <tissue evidence="1">Polyp</tissue>
    </source>
</reference>
<gene>
    <name evidence="1" type="ORF">OS493_039351</name>
</gene>